<evidence type="ECO:0000256" key="1">
    <source>
        <dbReference type="SAM" id="MobiDB-lite"/>
    </source>
</evidence>
<gene>
    <name evidence="3" type="ORF">DNTS_027912</name>
</gene>
<evidence type="ECO:0000313" key="3">
    <source>
        <dbReference type="EMBL" id="TRY82913.1"/>
    </source>
</evidence>
<evidence type="ECO:0000313" key="4">
    <source>
        <dbReference type="Proteomes" id="UP000316079"/>
    </source>
</evidence>
<reference evidence="3 4" key="1">
    <citation type="journal article" date="2019" name="Sci. Data">
        <title>Hybrid genome assembly and annotation of Danionella translucida.</title>
        <authorList>
            <person name="Kadobianskyi M."/>
            <person name="Schulze L."/>
            <person name="Schuelke M."/>
            <person name="Judkewitz B."/>
        </authorList>
    </citation>
    <scope>NUCLEOTIDE SEQUENCE [LARGE SCALE GENOMIC DNA]</scope>
    <source>
        <strain evidence="3 4">Bolton</strain>
    </source>
</reference>
<feature type="region of interest" description="Disordered" evidence="1">
    <location>
        <begin position="94"/>
        <end position="136"/>
    </location>
</feature>
<dbReference type="Proteomes" id="UP000316079">
    <property type="component" value="Unassembled WGS sequence"/>
</dbReference>
<name>A0A553PYZ6_9TELE</name>
<feature type="region of interest" description="Disordered" evidence="1">
    <location>
        <begin position="39"/>
        <end position="75"/>
    </location>
</feature>
<organism evidence="3 4">
    <name type="scientific">Danionella cerebrum</name>
    <dbReference type="NCBI Taxonomy" id="2873325"/>
    <lineage>
        <taxon>Eukaryota</taxon>
        <taxon>Metazoa</taxon>
        <taxon>Chordata</taxon>
        <taxon>Craniata</taxon>
        <taxon>Vertebrata</taxon>
        <taxon>Euteleostomi</taxon>
        <taxon>Actinopterygii</taxon>
        <taxon>Neopterygii</taxon>
        <taxon>Teleostei</taxon>
        <taxon>Ostariophysi</taxon>
        <taxon>Cypriniformes</taxon>
        <taxon>Danionidae</taxon>
        <taxon>Danioninae</taxon>
        <taxon>Danionella</taxon>
    </lineage>
</organism>
<keyword evidence="2" id="KW-0732">Signal</keyword>
<sequence length="249" mass="27779">MHYFTEAMWFLLAVSCVVAAAQPKAKSNWNQADQWGQREEQNVGNAPVPNLVRPLSPNEREQNSSKGSPSGHDQAFTTQKEEVKGFESVLTRAGDGPWNRWKGAGKPQKIGRAGRPSYKVPMKPSQAPADGAREESVNPLFGKPLSPNMMENRQFIPVFKADNVTLQNMNAFHLKEGENVFLLPKGRGLVQQAKKAGLNIPLEMGGQGFYNYGPQPYVRIIYRPNATPRISFEYGLTQLMSITIFNIYP</sequence>
<dbReference type="AlphaFoldDB" id="A0A553PYZ6"/>
<comment type="caution">
    <text evidence="3">The sequence shown here is derived from an EMBL/GenBank/DDBJ whole genome shotgun (WGS) entry which is preliminary data.</text>
</comment>
<dbReference type="EMBL" id="SRMA01026527">
    <property type="protein sequence ID" value="TRY82913.1"/>
    <property type="molecule type" value="Genomic_DNA"/>
</dbReference>
<dbReference type="OrthoDB" id="8961760at2759"/>
<keyword evidence="4" id="KW-1185">Reference proteome</keyword>
<feature type="chain" id="PRO_5022029696" evidence="2">
    <location>
        <begin position="21"/>
        <end position="249"/>
    </location>
</feature>
<proteinExistence type="predicted"/>
<accession>A0A553PYZ6</accession>
<protein>
    <submittedName>
        <fullName evidence="3">Uncharacterized protein</fullName>
    </submittedName>
</protein>
<evidence type="ECO:0000256" key="2">
    <source>
        <dbReference type="SAM" id="SignalP"/>
    </source>
</evidence>
<feature type="signal peptide" evidence="2">
    <location>
        <begin position="1"/>
        <end position="20"/>
    </location>
</feature>